<keyword evidence="2" id="KW-1185">Reference proteome</keyword>
<dbReference type="EMBL" id="MU275840">
    <property type="protein sequence ID" value="KAI0053287.1"/>
    <property type="molecule type" value="Genomic_DNA"/>
</dbReference>
<evidence type="ECO:0000313" key="1">
    <source>
        <dbReference type="EMBL" id="KAI0053287.1"/>
    </source>
</evidence>
<name>A0ACB8SAR2_9AGAM</name>
<evidence type="ECO:0000313" key="2">
    <source>
        <dbReference type="Proteomes" id="UP000814033"/>
    </source>
</evidence>
<sequence>MPRPGGRLINGQNTAAQLPPIIALLPLAATLDCIKMTATLYVFGHSVWSAAPELAVADLGFSDKVVKKTINLVEGKNFNPSFLKINANATLPTLTTEGTTLTNTADVVSYVVKNAPVKVAPGTSIIEDVHKQEVDPNFVLFAARNDAELSEKAKGFAKLFTENRVNALKTYAATPEAEGFKSFYDAKIAENSGLLALLNGEAPDANKQGFFHLSTGAWSAIQQFLYETLPAHLTSGPFLAGERPGEDDFHVGAWIARIAFVTGAQSSEQGVEKLQAFFGATVPAKVVTYWNAWSARDSWKETYAQGLH</sequence>
<accession>A0ACB8SAR2</accession>
<dbReference type="Proteomes" id="UP000814033">
    <property type="component" value="Unassembled WGS sequence"/>
</dbReference>
<organism evidence="1 2">
    <name type="scientific">Auriscalpium vulgare</name>
    <dbReference type="NCBI Taxonomy" id="40419"/>
    <lineage>
        <taxon>Eukaryota</taxon>
        <taxon>Fungi</taxon>
        <taxon>Dikarya</taxon>
        <taxon>Basidiomycota</taxon>
        <taxon>Agaricomycotina</taxon>
        <taxon>Agaricomycetes</taxon>
        <taxon>Russulales</taxon>
        <taxon>Auriscalpiaceae</taxon>
        <taxon>Auriscalpium</taxon>
    </lineage>
</organism>
<gene>
    <name evidence="1" type="ORF">FA95DRAFT_716931</name>
</gene>
<reference evidence="1" key="1">
    <citation type="submission" date="2021-02" db="EMBL/GenBank/DDBJ databases">
        <authorList>
            <consortium name="DOE Joint Genome Institute"/>
            <person name="Ahrendt S."/>
            <person name="Looney B.P."/>
            <person name="Miyauchi S."/>
            <person name="Morin E."/>
            <person name="Drula E."/>
            <person name="Courty P.E."/>
            <person name="Chicoki N."/>
            <person name="Fauchery L."/>
            <person name="Kohler A."/>
            <person name="Kuo A."/>
            <person name="Labutti K."/>
            <person name="Pangilinan J."/>
            <person name="Lipzen A."/>
            <person name="Riley R."/>
            <person name="Andreopoulos W."/>
            <person name="He G."/>
            <person name="Johnson J."/>
            <person name="Barry K.W."/>
            <person name="Grigoriev I.V."/>
            <person name="Nagy L."/>
            <person name="Hibbett D."/>
            <person name="Henrissat B."/>
            <person name="Matheny P.B."/>
            <person name="Labbe J."/>
            <person name="Martin F."/>
        </authorList>
    </citation>
    <scope>NUCLEOTIDE SEQUENCE</scope>
    <source>
        <strain evidence="1">FP105234-sp</strain>
    </source>
</reference>
<comment type="caution">
    <text evidence="1">The sequence shown here is derived from an EMBL/GenBank/DDBJ whole genome shotgun (WGS) entry which is preliminary data.</text>
</comment>
<reference evidence="1" key="2">
    <citation type="journal article" date="2022" name="New Phytol.">
        <title>Evolutionary transition to the ectomycorrhizal habit in the genomes of a hyperdiverse lineage of mushroom-forming fungi.</title>
        <authorList>
            <person name="Looney B."/>
            <person name="Miyauchi S."/>
            <person name="Morin E."/>
            <person name="Drula E."/>
            <person name="Courty P.E."/>
            <person name="Kohler A."/>
            <person name="Kuo A."/>
            <person name="LaButti K."/>
            <person name="Pangilinan J."/>
            <person name="Lipzen A."/>
            <person name="Riley R."/>
            <person name="Andreopoulos W."/>
            <person name="He G."/>
            <person name="Johnson J."/>
            <person name="Nolan M."/>
            <person name="Tritt A."/>
            <person name="Barry K.W."/>
            <person name="Grigoriev I.V."/>
            <person name="Nagy L.G."/>
            <person name="Hibbett D."/>
            <person name="Henrissat B."/>
            <person name="Matheny P.B."/>
            <person name="Labbe J."/>
            <person name="Martin F.M."/>
        </authorList>
    </citation>
    <scope>NUCLEOTIDE SEQUENCE</scope>
    <source>
        <strain evidence="1">FP105234-sp</strain>
    </source>
</reference>
<protein>
    <submittedName>
        <fullName evidence="1">Uncharacterized protein</fullName>
    </submittedName>
</protein>
<proteinExistence type="predicted"/>